<dbReference type="GO" id="GO:0016818">
    <property type="term" value="F:hydrolase activity, acting on acid anhydrides, in phosphorus-containing anhydrides"/>
    <property type="evidence" value="ECO:0007669"/>
    <property type="project" value="InterPro"/>
</dbReference>
<dbReference type="PANTHER" id="PTHR12318">
    <property type="entry name" value="TESTOSTERONE-REGULATED PROTEIN RP2"/>
    <property type="match status" value="1"/>
</dbReference>
<comment type="cofactor">
    <cofactor evidence="1">
        <name>Mn(2+)</name>
        <dbReference type="ChEBI" id="CHEBI:29035"/>
    </cofactor>
</comment>
<keyword evidence="6" id="KW-0464">Manganese</keyword>
<protein>
    <submittedName>
        <fullName evidence="9">NUDIX domain-containing protein</fullName>
    </submittedName>
</protein>
<dbReference type="RefSeq" id="WP_092812459.1">
    <property type="nucleotide sequence ID" value="NZ_FMVW01000004.1"/>
</dbReference>
<evidence type="ECO:0000256" key="5">
    <source>
        <dbReference type="ARBA" id="ARBA00022842"/>
    </source>
</evidence>
<dbReference type="CDD" id="cd18870">
    <property type="entry name" value="NUDIX_AcylCoAdiphos_Nudt19"/>
    <property type="match status" value="1"/>
</dbReference>
<evidence type="ECO:0000259" key="8">
    <source>
        <dbReference type="PROSITE" id="PS51462"/>
    </source>
</evidence>
<evidence type="ECO:0000313" key="10">
    <source>
        <dbReference type="Proteomes" id="UP000199347"/>
    </source>
</evidence>
<proteinExistence type="predicted"/>
<keyword evidence="3" id="KW-0479">Metal-binding</keyword>
<evidence type="ECO:0000256" key="4">
    <source>
        <dbReference type="ARBA" id="ARBA00022801"/>
    </source>
</evidence>
<dbReference type="InterPro" id="IPR015797">
    <property type="entry name" value="NUDIX_hydrolase-like_dom_sf"/>
</dbReference>
<organism evidence="9 10">
    <name type="scientific">Afifella marina DSM 2698</name>
    <dbReference type="NCBI Taxonomy" id="1120955"/>
    <lineage>
        <taxon>Bacteria</taxon>
        <taxon>Pseudomonadati</taxon>
        <taxon>Pseudomonadota</taxon>
        <taxon>Alphaproteobacteria</taxon>
        <taxon>Hyphomicrobiales</taxon>
        <taxon>Afifellaceae</taxon>
        <taxon>Afifella</taxon>
    </lineage>
</organism>
<dbReference type="Gene3D" id="3.90.79.10">
    <property type="entry name" value="Nucleoside Triphosphate Pyrophosphohydrolase"/>
    <property type="match status" value="1"/>
</dbReference>
<dbReference type="AlphaFoldDB" id="A0A1G5NIW4"/>
<evidence type="ECO:0000313" key="9">
    <source>
        <dbReference type="EMBL" id="SCZ37356.1"/>
    </source>
</evidence>
<keyword evidence="4" id="KW-0378">Hydrolase</keyword>
<feature type="region of interest" description="Disordered" evidence="7">
    <location>
        <begin position="1"/>
        <end position="20"/>
    </location>
</feature>
<name>A0A1G5NIW4_AFIMA</name>
<dbReference type="InterPro" id="IPR000086">
    <property type="entry name" value="NUDIX_hydrolase_dom"/>
</dbReference>
<evidence type="ECO:0000256" key="3">
    <source>
        <dbReference type="ARBA" id="ARBA00022723"/>
    </source>
</evidence>
<feature type="domain" description="Nudix hydrolase" evidence="8">
    <location>
        <begin position="22"/>
        <end position="217"/>
    </location>
</feature>
<dbReference type="OrthoDB" id="9805905at2"/>
<reference evidence="9 10" key="1">
    <citation type="submission" date="2016-10" db="EMBL/GenBank/DDBJ databases">
        <authorList>
            <person name="de Groot N.N."/>
        </authorList>
    </citation>
    <scope>NUCLEOTIDE SEQUENCE [LARGE SCALE GENOMIC DNA]</scope>
    <source>
        <strain evidence="9 10">DSM 2698</strain>
    </source>
</reference>
<keyword evidence="5" id="KW-0460">Magnesium</keyword>
<evidence type="ECO:0000256" key="7">
    <source>
        <dbReference type="SAM" id="MobiDB-lite"/>
    </source>
</evidence>
<evidence type="ECO:0000256" key="6">
    <source>
        <dbReference type="ARBA" id="ARBA00023211"/>
    </source>
</evidence>
<dbReference type="EMBL" id="FMVW01000004">
    <property type="protein sequence ID" value="SCZ37356.1"/>
    <property type="molecule type" value="Genomic_DNA"/>
</dbReference>
<accession>A0A1G5NIW4</accession>
<gene>
    <name evidence="9" type="ORF">SAMN03080610_02159</name>
</gene>
<dbReference type="Proteomes" id="UP000199347">
    <property type="component" value="Unassembled WGS sequence"/>
</dbReference>
<dbReference type="GO" id="GO:0046872">
    <property type="term" value="F:metal ion binding"/>
    <property type="evidence" value="ECO:0007669"/>
    <property type="project" value="UniProtKB-KW"/>
</dbReference>
<evidence type="ECO:0000256" key="2">
    <source>
        <dbReference type="ARBA" id="ARBA00001946"/>
    </source>
</evidence>
<dbReference type="STRING" id="1120955.SAMN03080610_02159"/>
<dbReference type="InterPro" id="IPR039121">
    <property type="entry name" value="NUDT19"/>
</dbReference>
<dbReference type="PROSITE" id="PS51462">
    <property type="entry name" value="NUDIX"/>
    <property type="match status" value="1"/>
</dbReference>
<dbReference type="PANTHER" id="PTHR12318:SF0">
    <property type="entry name" value="ACYL-COENZYME A DIPHOSPHATASE NUDT19"/>
    <property type="match status" value="1"/>
</dbReference>
<sequence>MSASQSLEQPQQALEKPPRLRPKPAATLIILSGERGKWRVLMGKRSEHHAFMPGKYVFPGGRVERSDYSAVMASDLDPVVAAKLKAGRAGCATHRQARALALAAIRETFEETGYIVGEKAEPAVDGARPSNPAWRAFTDAGALPSLSPMRLIARAITPPGLTRRFDARFFAVFEDAVVGRQESLDKELLEPRWLTFEEAHETGLANITRRVLTDLAGRLDEDPDLQPGAGVPFHFMHYGRRQSEIL</sequence>
<comment type="cofactor">
    <cofactor evidence="2">
        <name>Mg(2+)</name>
        <dbReference type="ChEBI" id="CHEBI:18420"/>
    </cofactor>
</comment>
<keyword evidence="10" id="KW-1185">Reference proteome</keyword>
<feature type="compositionally biased region" description="Polar residues" evidence="7">
    <location>
        <begin position="1"/>
        <end position="12"/>
    </location>
</feature>
<dbReference type="SUPFAM" id="SSF55811">
    <property type="entry name" value="Nudix"/>
    <property type="match status" value="1"/>
</dbReference>
<evidence type="ECO:0000256" key="1">
    <source>
        <dbReference type="ARBA" id="ARBA00001936"/>
    </source>
</evidence>